<dbReference type="CDD" id="cd05403">
    <property type="entry name" value="NT_KNTase_like"/>
    <property type="match status" value="1"/>
</dbReference>
<dbReference type="EMBL" id="CP046640">
    <property type="protein sequence ID" value="QTL97423.1"/>
    <property type="molecule type" value="Genomic_DNA"/>
</dbReference>
<dbReference type="Pfam" id="PF18765">
    <property type="entry name" value="Polbeta"/>
    <property type="match status" value="1"/>
</dbReference>
<reference evidence="2" key="1">
    <citation type="submission" date="2019-12" db="EMBL/GenBank/DDBJ databases">
        <authorList>
            <person name="zhang j."/>
            <person name="sun C.M."/>
        </authorList>
    </citation>
    <scope>NUCLEOTIDE SEQUENCE</scope>
    <source>
        <strain evidence="2">NS-1</strain>
    </source>
</reference>
<evidence type="ECO:0000313" key="2">
    <source>
        <dbReference type="EMBL" id="QTL97423.1"/>
    </source>
</evidence>
<name>A0A8A7K6L6_9FIRM</name>
<evidence type="ECO:0000313" key="3">
    <source>
        <dbReference type="Proteomes" id="UP000665020"/>
    </source>
</evidence>
<feature type="domain" description="Polymerase beta nucleotidyltransferase" evidence="1">
    <location>
        <begin position="10"/>
        <end position="96"/>
    </location>
</feature>
<dbReference type="InterPro" id="IPR052930">
    <property type="entry name" value="TA_antitoxin_MntA"/>
</dbReference>
<evidence type="ECO:0000259" key="1">
    <source>
        <dbReference type="Pfam" id="PF18765"/>
    </source>
</evidence>
<organism evidence="2 3">
    <name type="scientific">Iocasia fonsfrigidae</name>
    <dbReference type="NCBI Taxonomy" id="2682810"/>
    <lineage>
        <taxon>Bacteria</taxon>
        <taxon>Bacillati</taxon>
        <taxon>Bacillota</taxon>
        <taxon>Clostridia</taxon>
        <taxon>Halanaerobiales</taxon>
        <taxon>Halanaerobiaceae</taxon>
        <taxon>Iocasia</taxon>
    </lineage>
</organism>
<keyword evidence="3" id="KW-1185">Reference proteome</keyword>
<sequence>MISKAEKIIIIDFLEQKLSPELIYVFGSYSKNNERKDSDIDIAFLSENEVDEYQIFLFAQKLADKFKKEVDLIDIKQASTVFKIQIIQGKLIYNANNYKKMEFELKTLREYANLNEKRKEVLEGVWG</sequence>
<dbReference type="AlphaFoldDB" id="A0A8A7K6L6"/>
<proteinExistence type="predicted"/>
<dbReference type="RefSeq" id="WP_230869051.1">
    <property type="nucleotide sequence ID" value="NZ_CP046640.1"/>
</dbReference>
<protein>
    <submittedName>
        <fullName evidence="2">Nucleotidyltransferase domain-containing protein</fullName>
    </submittedName>
</protein>
<dbReference type="PANTHER" id="PTHR43852">
    <property type="entry name" value="NUCLEOTIDYLTRANSFERASE"/>
    <property type="match status" value="1"/>
</dbReference>
<dbReference type="InterPro" id="IPR041633">
    <property type="entry name" value="Polbeta"/>
</dbReference>
<dbReference type="KEGG" id="ifn:GM661_05220"/>
<dbReference type="NCBIfam" id="NF047752">
    <property type="entry name" value="MntA_antitoxin"/>
    <property type="match status" value="1"/>
</dbReference>
<gene>
    <name evidence="2" type="ORF">GM661_05220</name>
</gene>
<dbReference type="Gene3D" id="3.30.460.10">
    <property type="entry name" value="Beta Polymerase, domain 2"/>
    <property type="match status" value="1"/>
</dbReference>
<dbReference type="InterPro" id="IPR043519">
    <property type="entry name" value="NT_sf"/>
</dbReference>
<accession>A0A8A7K6L6</accession>
<dbReference type="Proteomes" id="UP000665020">
    <property type="component" value="Chromosome"/>
</dbReference>
<dbReference type="PANTHER" id="PTHR43852:SF2">
    <property type="entry name" value="PROTEIN ADENYLYLTRANSFERASE MNTA"/>
    <property type="match status" value="1"/>
</dbReference>
<dbReference type="SUPFAM" id="SSF81301">
    <property type="entry name" value="Nucleotidyltransferase"/>
    <property type="match status" value="1"/>
</dbReference>